<name>B0D6Y4_LACBS</name>
<evidence type="ECO:0000313" key="2">
    <source>
        <dbReference type="Proteomes" id="UP000001194"/>
    </source>
</evidence>
<dbReference type="GeneID" id="6075662"/>
<keyword evidence="2" id="KW-1185">Reference proteome</keyword>
<sequence>MDAPVKCVVHSSKNKKRVYANRLNSVGRKRRSPPDVSSDVERATAEVALFLQNATPDMSHFCPTSSVSAAKMKNSS</sequence>
<evidence type="ECO:0000313" key="1">
    <source>
        <dbReference type="EMBL" id="EDR09304.1"/>
    </source>
</evidence>
<dbReference type="EMBL" id="DS547099">
    <property type="protein sequence ID" value="EDR09304.1"/>
    <property type="molecule type" value="Genomic_DNA"/>
</dbReference>
<dbReference type="HOGENOM" id="CLU_2654907_0_0_1"/>
<proteinExistence type="predicted"/>
<dbReference type="KEGG" id="lbc:LACBIDRAFT_318737"/>
<dbReference type="Proteomes" id="UP000001194">
    <property type="component" value="Unassembled WGS sequence"/>
</dbReference>
<organism evidence="2">
    <name type="scientific">Laccaria bicolor (strain S238N-H82 / ATCC MYA-4686)</name>
    <name type="common">Bicoloured deceiver</name>
    <name type="synonym">Laccaria laccata var. bicolor</name>
    <dbReference type="NCBI Taxonomy" id="486041"/>
    <lineage>
        <taxon>Eukaryota</taxon>
        <taxon>Fungi</taxon>
        <taxon>Dikarya</taxon>
        <taxon>Basidiomycota</taxon>
        <taxon>Agaricomycotina</taxon>
        <taxon>Agaricomycetes</taxon>
        <taxon>Agaricomycetidae</taxon>
        <taxon>Agaricales</taxon>
        <taxon>Agaricineae</taxon>
        <taxon>Hydnangiaceae</taxon>
        <taxon>Laccaria</taxon>
    </lineage>
</organism>
<protein>
    <submittedName>
        <fullName evidence="1">Predicted protein</fullName>
    </submittedName>
</protein>
<accession>B0D6Y4</accession>
<gene>
    <name evidence="1" type="ORF">LACBIDRAFT_318737</name>
</gene>
<dbReference type="AlphaFoldDB" id="B0D6Y4"/>
<reference evidence="1 2" key="1">
    <citation type="journal article" date="2008" name="Nature">
        <title>The genome of Laccaria bicolor provides insights into mycorrhizal symbiosis.</title>
        <authorList>
            <person name="Martin F."/>
            <person name="Aerts A."/>
            <person name="Ahren D."/>
            <person name="Brun A."/>
            <person name="Danchin E.G.J."/>
            <person name="Duchaussoy F."/>
            <person name="Gibon J."/>
            <person name="Kohler A."/>
            <person name="Lindquist E."/>
            <person name="Pereda V."/>
            <person name="Salamov A."/>
            <person name="Shapiro H.J."/>
            <person name="Wuyts J."/>
            <person name="Blaudez D."/>
            <person name="Buee M."/>
            <person name="Brokstein P."/>
            <person name="Canbaeck B."/>
            <person name="Cohen D."/>
            <person name="Courty P.E."/>
            <person name="Coutinho P.M."/>
            <person name="Delaruelle C."/>
            <person name="Detter J.C."/>
            <person name="Deveau A."/>
            <person name="DiFazio S."/>
            <person name="Duplessis S."/>
            <person name="Fraissinet-Tachet L."/>
            <person name="Lucic E."/>
            <person name="Frey-Klett P."/>
            <person name="Fourrey C."/>
            <person name="Feussner I."/>
            <person name="Gay G."/>
            <person name="Grimwood J."/>
            <person name="Hoegger P.J."/>
            <person name="Jain P."/>
            <person name="Kilaru S."/>
            <person name="Labbe J."/>
            <person name="Lin Y.C."/>
            <person name="Legue V."/>
            <person name="Le Tacon F."/>
            <person name="Marmeisse R."/>
            <person name="Melayah D."/>
            <person name="Montanini B."/>
            <person name="Muratet M."/>
            <person name="Nehls U."/>
            <person name="Niculita-Hirzel H."/>
            <person name="Oudot-Le Secq M.P."/>
            <person name="Peter M."/>
            <person name="Quesneville H."/>
            <person name="Rajashekar B."/>
            <person name="Reich M."/>
            <person name="Rouhier N."/>
            <person name="Schmutz J."/>
            <person name="Yin T."/>
            <person name="Chalot M."/>
            <person name="Henrissat B."/>
            <person name="Kuees U."/>
            <person name="Lucas S."/>
            <person name="Van de Peer Y."/>
            <person name="Podila G.K."/>
            <person name="Polle A."/>
            <person name="Pukkila P.J."/>
            <person name="Richardson P.M."/>
            <person name="Rouze P."/>
            <person name="Sanders I.R."/>
            <person name="Stajich J.E."/>
            <person name="Tunlid A."/>
            <person name="Tuskan G."/>
            <person name="Grigoriev I.V."/>
        </authorList>
    </citation>
    <scope>NUCLEOTIDE SEQUENCE [LARGE SCALE GENOMIC DNA]</scope>
    <source>
        <strain evidence="2">S238N-H82 / ATCC MYA-4686</strain>
    </source>
</reference>
<dbReference type="InParanoid" id="B0D6Y4"/>
<dbReference type="RefSeq" id="XP_001879653.1">
    <property type="nucleotide sequence ID" value="XM_001879618.1"/>
</dbReference>